<dbReference type="Proteomes" id="UP000008631">
    <property type="component" value="Chromosome"/>
</dbReference>
<dbReference type="AlphaFoldDB" id="E8R3Q1"/>
<dbReference type="RefSeq" id="WP_013564924.1">
    <property type="nucleotide sequence ID" value="NC_014962.1"/>
</dbReference>
<evidence type="ECO:0000313" key="2">
    <source>
        <dbReference type="EMBL" id="ADV62636.1"/>
    </source>
</evidence>
<gene>
    <name evidence="2" type="ordered locus">Isop_2056</name>
</gene>
<keyword evidence="1" id="KW-0812">Transmembrane</keyword>
<feature type="transmembrane region" description="Helical" evidence="1">
    <location>
        <begin position="77"/>
        <end position="104"/>
    </location>
</feature>
<keyword evidence="3" id="KW-1185">Reference proteome</keyword>
<keyword evidence="1" id="KW-1133">Transmembrane helix</keyword>
<dbReference type="HOGENOM" id="CLU_813429_0_0_0"/>
<accession>E8R3Q1</accession>
<proteinExistence type="predicted"/>
<dbReference type="OrthoDB" id="7055466at2"/>
<dbReference type="STRING" id="575540.Isop_2056"/>
<dbReference type="eggNOG" id="ENOG5031B56">
    <property type="taxonomic scope" value="Bacteria"/>
</dbReference>
<feature type="transmembrane region" description="Helical" evidence="1">
    <location>
        <begin position="165"/>
        <end position="185"/>
    </location>
</feature>
<reference evidence="2 3" key="2">
    <citation type="journal article" date="2011" name="Stand. Genomic Sci.">
        <title>Complete genome sequence of Isosphaera pallida type strain (IS1B).</title>
        <authorList>
            <consortium name="US DOE Joint Genome Institute (JGI-PGF)"/>
            <person name="Goker M."/>
            <person name="Cleland D."/>
            <person name="Saunders E."/>
            <person name="Lapidus A."/>
            <person name="Nolan M."/>
            <person name="Lucas S."/>
            <person name="Hammon N."/>
            <person name="Deshpande S."/>
            <person name="Cheng J.F."/>
            <person name="Tapia R."/>
            <person name="Han C."/>
            <person name="Goodwin L."/>
            <person name="Pitluck S."/>
            <person name="Liolios K."/>
            <person name="Pagani I."/>
            <person name="Ivanova N."/>
            <person name="Mavromatis K."/>
            <person name="Pati A."/>
            <person name="Chen A."/>
            <person name="Palaniappan K."/>
            <person name="Land M."/>
            <person name="Hauser L."/>
            <person name="Chang Y.J."/>
            <person name="Jeffries C.D."/>
            <person name="Detter J.C."/>
            <person name="Beck B."/>
            <person name="Woyke T."/>
            <person name="Bristow J."/>
            <person name="Eisen J.A."/>
            <person name="Markowitz V."/>
            <person name="Hugenholtz P."/>
            <person name="Kyrpides N.C."/>
            <person name="Klenk H.P."/>
        </authorList>
    </citation>
    <scope>NUCLEOTIDE SEQUENCE [LARGE SCALE GENOMIC DNA]</scope>
    <source>
        <strain evidence="3">ATCC 43644 / DSM 9630 / IS1B</strain>
    </source>
</reference>
<organism evidence="2 3">
    <name type="scientific">Isosphaera pallida (strain ATCC 43644 / DSM 9630 / IS1B)</name>
    <dbReference type="NCBI Taxonomy" id="575540"/>
    <lineage>
        <taxon>Bacteria</taxon>
        <taxon>Pseudomonadati</taxon>
        <taxon>Planctomycetota</taxon>
        <taxon>Planctomycetia</taxon>
        <taxon>Isosphaerales</taxon>
        <taxon>Isosphaeraceae</taxon>
        <taxon>Isosphaera</taxon>
    </lineage>
</organism>
<dbReference type="InParanoid" id="E8R3Q1"/>
<feature type="transmembrane region" description="Helical" evidence="1">
    <location>
        <begin position="286"/>
        <end position="304"/>
    </location>
</feature>
<dbReference type="KEGG" id="ipa:Isop_2056"/>
<evidence type="ECO:0000256" key="1">
    <source>
        <dbReference type="SAM" id="Phobius"/>
    </source>
</evidence>
<sequence>MPSSRIPGGWIVAPWFDLLFLANLAWVVLLIPGLVDSGRSGPIDFIQIYFLTTPHRWITLFLVALDPDRRSGRGRFFLGLAVIVTVAVLTLRLSTNAFLCLVLIDFVWNAWHFGSQHAGVARIYGRKAGAAPSTLEKQGMRFLVVYAILRIPEWSAGGLPEAWRAWLPLADSLALTVPALILTRTLLRPNEATWGRLAYLTSVCLLYSAMILTQTLGRSTTMNALFLAAALFHAIEYLAIVTHYARGRAERGTACLFQRMARHWTVVLLLYLTLWGMADWMLHHHFFEWAAGLNLGAAFLHYTYDGMIWKLRRPETARSLGV</sequence>
<dbReference type="TCDB" id="9.B.147.2.2">
    <property type="family name" value="the 10 tms integral membrane protein (10-imp) family"/>
</dbReference>
<protein>
    <submittedName>
        <fullName evidence="2">Uncharacterized protein</fullName>
    </submittedName>
</protein>
<reference key="1">
    <citation type="submission" date="2010-11" db="EMBL/GenBank/DDBJ databases">
        <title>The complete sequence of chromosome of Isophaera pallida ATCC 43644.</title>
        <authorList>
            <consortium name="US DOE Joint Genome Institute (JGI-PGF)"/>
            <person name="Lucas S."/>
            <person name="Copeland A."/>
            <person name="Lapidus A."/>
            <person name="Bruce D."/>
            <person name="Goodwin L."/>
            <person name="Pitluck S."/>
            <person name="Kyrpides N."/>
            <person name="Mavromatis K."/>
            <person name="Pagani I."/>
            <person name="Ivanova N."/>
            <person name="Saunders E."/>
            <person name="Brettin T."/>
            <person name="Detter J.C."/>
            <person name="Han C."/>
            <person name="Tapia R."/>
            <person name="Land M."/>
            <person name="Hauser L."/>
            <person name="Markowitz V."/>
            <person name="Cheng J.-F."/>
            <person name="Hugenholtz P."/>
            <person name="Woyke T."/>
            <person name="Wu D."/>
            <person name="Eisen J.A."/>
        </authorList>
    </citation>
    <scope>NUCLEOTIDE SEQUENCE</scope>
    <source>
        <strain>ATCC 43644</strain>
    </source>
</reference>
<evidence type="ECO:0000313" key="3">
    <source>
        <dbReference type="Proteomes" id="UP000008631"/>
    </source>
</evidence>
<feature type="transmembrane region" description="Helical" evidence="1">
    <location>
        <begin position="46"/>
        <end position="65"/>
    </location>
</feature>
<dbReference type="EMBL" id="CP002353">
    <property type="protein sequence ID" value="ADV62636.1"/>
    <property type="molecule type" value="Genomic_DNA"/>
</dbReference>
<name>E8R3Q1_ISOPI</name>
<keyword evidence="1" id="KW-0472">Membrane</keyword>
<feature type="transmembrane region" description="Helical" evidence="1">
    <location>
        <begin position="12"/>
        <end position="34"/>
    </location>
</feature>
<feature type="transmembrane region" description="Helical" evidence="1">
    <location>
        <begin position="222"/>
        <end position="240"/>
    </location>
</feature>
<feature type="transmembrane region" description="Helical" evidence="1">
    <location>
        <begin position="261"/>
        <end position="280"/>
    </location>
</feature>
<feature type="transmembrane region" description="Helical" evidence="1">
    <location>
        <begin position="197"/>
        <end position="216"/>
    </location>
</feature>